<dbReference type="PROSITE" id="PS51030">
    <property type="entry name" value="NUCLEAR_REC_DBD_2"/>
    <property type="match status" value="1"/>
</dbReference>
<evidence type="ECO:0000259" key="12">
    <source>
        <dbReference type="PROSITE" id="PS51030"/>
    </source>
</evidence>
<dbReference type="InterPro" id="IPR001628">
    <property type="entry name" value="Znf_hrmn_rcpt"/>
</dbReference>
<evidence type="ECO:0000256" key="9">
    <source>
        <dbReference type="ARBA" id="ARBA00023170"/>
    </source>
</evidence>
<keyword evidence="9 11" id="KW-0675">Receptor</keyword>
<evidence type="ECO:0000256" key="8">
    <source>
        <dbReference type="ARBA" id="ARBA00023163"/>
    </source>
</evidence>
<protein>
    <recommendedName>
        <fullName evidence="16">Nuclear receptor domain-containing protein</fullName>
    </recommendedName>
</protein>
<dbReference type="SMART" id="SM00430">
    <property type="entry name" value="HOLI"/>
    <property type="match status" value="1"/>
</dbReference>
<keyword evidence="15" id="KW-1185">Reference proteome</keyword>
<feature type="domain" description="Nuclear receptor" evidence="12">
    <location>
        <begin position="21"/>
        <end position="86"/>
    </location>
</feature>
<dbReference type="GO" id="GO:0008270">
    <property type="term" value="F:zinc ion binding"/>
    <property type="evidence" value="ECO:0007669"/>
    <property type="project" value="UniProtKB-KW"/>
</dbReference>
<dbReference type="SUPFAM" id="SSF57716">
    <property type="entry name" value="Glucocorticoid receptor-like (DNA-binding domain)"/>
    <property type="match status" value="1"/>
</dbReference>
<dbReference type="InterPro" id="IPR052499">
    <property type="entry name" value="C.elegans_NHRs"/>
</dbReference>
<dbReference type="GO" id="GO:0003700">
    <property type="term" value="F:DNA-binding transcription factor activity"/>
    <property type="evidence" value="ECO:0007669"/>
    <property type="project" value="InterPro"/>
</dbReference>
<evidence type="ECO:0000256" key="4">
    <source>
        <dbReference type="ARBA" id="ARBA00022771"/>
    </source>
</evidence>
<reference evidence="15" key="1">
    <citation type="submission" date="2010-08" db="EMBL/GenBank/DDBJ databases">
        <authorList>
            <consortium name="Caenorhabditis japonica Sequencing Consortium"/>
            <person name="Wilson R.K."/>
        </authorList>
    </citation>
    <scope>NUCLEOTIDE SEQUENCE [LARGE SCALE GENOMIC DNA]</scope>
    <source>
        <strain evidence="15">DF5081</strain>
    </source>
</reference>
<dbReference type="GO" id="GO:0000978">
    <property type="term" value="F:RNA polymerase II cis-regulatory region sequence-specific DNA binding"/>
    <property type="evidence" value="ECO:0007669"/>
    <property type="project" value="InterPro"/>
</dbReference>
<evidence type="ECO:0000256" key="1">
    <source>
        <dbReference type="ARBA" id="ARBA00004123"/>
    </source>
</evidence>
<evidence type="ECO:0000256" key="7">
    <source>
        <dbReference type="ARBA" id="ARBA00023125"/>
    </source>
</evidence>
<comment type="subcellular location">
    <subcellularLocation>
        <location evidence="1 11">Nucleus</location>
    </subcellularLocation>
</comment>
<evidence type="ECO:0000313" key="15">
    <source>
        <dbReference type="Proteomes" id="UP000005237"/>
    </source>
</evidence>
<keyword evidence="3 11" id="KW-0479">Metal-binding</keyword>
<keyword evidence="6 11" id="KW-0805">Transcription regulation</keyword>
<dbReference type="InterPro" id="IPR001723">
    <property type="entry name" value="Nuclear_hrmn_rcpt"/>
</dbReference>
<reference evidence="14" key="2">
    <citation type="submission" date="2022-06" db="UniProtKB">
        <authorList>
            <consortium name="EnsemblMetazoa"/>
        </authorList>
    </citation>
    <scope>IDENTIFICATION</scope>
    <source>
        <strain evidence="14">DF5081</strain>
    </source>
</reference>
<dbReference type="AlphaFoldDB" id="A0A8R1HUC1"/>
<keyword evidence="10 11" id="KW-0539">Nucleus</keyword>
<dbReference type="SMART" id="SM00399">
    <property type="entry name" value="ZnF_C4"/>
    <property type="match status" value="1"/>
</dbReference>
<dbReference type="Gene3D" id="1.10.565.10">
    <property type="entry name" value="Retinoid X Receptor"/>
    <property type="match status" value="1"/>
</dbReference>
<evidence type="ECO:0000256" key="5">
    <source>
        <dbReference type="ARBA" id="ARBA00022833"/>
    </source>
</evidence>
<keyword evidence="7 11" id="KW-0238">DNA-binding</keyword>
<evidence type="ECO:0000259" key="13">
    <source>
        <dbReference type="PROSITE" id="PS51843"/>
    </source>
</evidence>
<name>A0A8R1HUC1_CAEJA</name>
<dbReference type="Gene3D" id="3.30.50.10">
    <property type="entry name" value="Erythroid Transcription Factor GATA-1, subunit A"/>
    <property type="match status" value="1"/>
</dbReference>
<organism evidence="14 15">
    <name type="scientific">Caenorhabditis japonica</name>
    <dbReference type="NCBI Taxonomy" id="281687"/>
    <lineage>
        <taxon>Eukaryota</taxon>
        <taxon>Metazoa</taxon>
        <taxon>Ecdysozoa</taxon>
        <taxon>Nematoda</taxon>
        <taxon>Chromadorea</taxon>
        <taxon>Rhabditida</taxon>
        <taxon>Rhabditina</taxon>
        <taxon>Rhabditomorpha</taxon>
        <taxon>Rhabditoidea</taxon>
        <taxon>Rhabditidae</taxon>
        <taxon>Peloderinae</taxon>
        <taxon>Caenorhabditis</taxon>
    </lineage>
</organism>
<evidence type="ECO:0000256" key="6">
    <source>
        <dbReference type="ARBA" id="ARBA00023015"/>
    </source>
</evidence>
<proteinExistence type="inferred from homology"/>
<dbReference type="InterPro" id="IPR013088">
    <property type="entry name" value="Znf_NHR/GATA"/>
</dbReference>
<dbReference type="PROSITE" id="PS00031">
    <property type="entry name" value="NUCLEAR_REC_DBD_1"/>
    <property type="match status" value="1"/>
</dbReference>
<evidence type="ECO:0008006" key="16">
    <source>
        <dbReference type="Google" id="ProtNLM"/>
    </source>
</evidence>
<evidence type="ECO:0000256" key="10">
    <source>
        <dbReference type="ARBA" id="ARBA00023242"/>
    </source>
</evidence>
<dbReference type="Proteomes" id="UP000005237">
    <property type="component" value="Unassembled WGS sequence"/>
</dbReference>
<dbReference type="InterPro" id="IPR000536">
    <property type="entry name" value="Nucl_hrmn_rcpt_lig-bd"/>
</dbReference>
<dbReference type="PRINTS" id="PR00398">
    <property type="entry name" value="STRDHORMONER"/>
</dbReference>
<comment type="similarity">
    <text evidence="2 11">Belongs to the nuclear hormone receptor family.</text>
</comment>
<dbReference type="SUPFAM" id="SSF48508">
    <property type="entry name" value="Nuclear receptor ligand-binding domain"/>
    <property type="match status" value="1"/>
</dbReference>
<keyword evidence="8 11" id="KW-0804">Transcription</keyword>
<sequence length="413" mass="47312">MNLPFNSVSKLQWRNPSPINDQSCLVCGDPNGKRHYGAMSCNGCKGFFRRSFNNECIIEFKYRNRCRACRLKRCLKVGMDANAVRSERTRKSEVKTKDGIKLEIKEEIVDSDLEDECPQILDVKPDIAMAWQVKEIIAIMLNEEQRILDWSEPHNPYRYYTMDADVLQAVKDPTKVCARTKEMKGFLFFSGRAPSLPSQAGQGPVSYFLIRSSLPSTLQRTRLSPILSSWLVGGITFYLEWAKMMLYVVLLGDGFHSSSLEEMSFHPFRCCFYYSRITEMFMHDVVNVMKELEMDETELVLLKAICHLAPDYRLTRRGNDVVSTGREKYKRALCEYVRMKSNGYVEAAMRMTKLLQLLPAVDILGKYEDESALLVSLGETEFNGSGGGLPYDIHASETPFANREQQQVPFHVQ</sequence>
<dbReference type="PROSITE" id="PS51843">
    <property type="entry name" value="NR_LBD"/>
    <property type="match status" value="1"/>
</dbReference>
<evidence type="ECO:0000313" key="14">
    <source>
        <dbReference type="EnsemblMetazoa" id="CJA11132.1"/>
    </source>
</evidence>
<dbReference type="GO" id="GO:0005634">
    <property type="term" value="C:nucleus"/>
    <property type="evidence" value="ECO:0007669"/>
    <property type="project" value="UniProtKB-SubCell"/>
</dbReference>
<keyword evidence="5 11" id="KW-0862">Zinc</keyword>
<dbReference type="EnsemblMetazoa" id="CJA11132.1">
    <property type="protein sequence ID" value="CJA11132.1"/>
    <property type="gene ID" value="WBGene00130336"/>
</dbReference>
<dbReference type="InterPro" id="IPR035500">
    <property type="entry name" value="NHR-like_dom_sf"/>
</dbReference>
<dbReference type="Pfam" id="PF00105">
    <property type="entry name" value="zf-C4"/>
    <property type="match status" value="1"/>
</dbReference>
<evidence type="ECO:0000256" key="11">
    <source>
        <dbReference type="RuleBase" id="RU004334"/>
    </source>
</evidence>
<keyword evidence="4 11" id="KW-0863">Zinc-finger</keyword>
<evidence type="ECO:0000256" key="2">
    <source>
        <dbReference type="ARBA" id="ARBA00005993"/>
    </source>
</evidence>
<dbReference type="PRINTS" id="PR00047">
    <property type="entry name" value="STROIDFINGER"/>
</dbReference>
<dbReference type="InterPro" id="IPR049636">
    <property type="entry name" value="HNF4-like_DBD"/>
</dbReference>
<feature type="domain" description="NR LBD" evidence="13">
    <location>
        <begin position="1"/>
        <end position="394"/>
    </location>
</feature>
<dbReference type="Pfam" id="PF00104">
    <property type="entry name" value="Hormone_recep"/>
    <property type="match status" value="1"/>
</dbReference>
<evidence type="ECO:0000256" key="3">
    <source>
        <dbReference type="ARBA" id="ARBA00022723"/>
    </source>
</evidence>
<accession>A0A8R1HUC1</accession>
<dbReference type="CDD" id="cd06960">
    <property type="entry name" value="NR_DBD_HNF4A"/>
    <property type="match status" value="1"/>
</dbReference>
<dbReference type="PANTHER" id="PTHR47630">
    <property type="entry name" value="NUCLEAR HORMONE RECEPTOR FAMILY-RELATED-RELATED"/>
    <property type="match status" value="1"/>
</dbReference>